<dbReference type="AlphaFoldDB" id="A0A9W9ZRZ6"/>
<protein>
    <submittedName>
        <fullName evidence="1">Uncharacterized protein</fullName>
    </submittedName>
</protein>
<comment type="caution">
    <text evidence="1">The sequence shown here is derived from an EMBL/GenBank/DDBJ whole genome shotgun (WGS) entry which is preliminary data.</text>
</comment>
<sequence length="201" mass="22934">MAPELLVEEMLITGASISDLFLVDVWALEIQSAGNISTQDELKSFLRPMLRQKKHPLPDKKYEVERATVWSGLEDVYRGCVNFDSRHSRLSLEEAAKIMSRDNKSFSRDINVMHLKVNQGTASKIADRILSESVTEGEFFANLAKAVEDTIWHLPEQINEHRDLHRMYDAMEAYGILSELKIMTSSYDISEELPFADTLLV</sequence>
<evidence type="ECO:0000313" key="1">
    <source>
        <dbReference type="EMBL" id="KAJ7386853.1"/>
    </source>
</evidence>
<reference evidence="1" key="1">
    <citation type="submission" date="2023-01" db="EMBL/GenBank/DDBJ databases">
        <title>Genome assembly of the deep-sea coral Lophelia pertusa.</title>
        <authorList>
            <person name="Herrera S."/>
            <person name="Cordes E."/>
        </authorList>
    </citation>
    <scope>NUCLEOTIDE SEQUENCE</scope>
    <source>
        <strain evidence="1">USNM1676648</strain>
        <tissue evidence="1">Polyp</tissue>
    </source>
</reference>
<keyword evidence="2" id="KW-1185">Reference proteome</keyword>
<proteinExistence type="predicted"/>
<organism evidence="1 2">
    <name type="scientific">Desmophyllum pertusum</name>
    <dbReference type="NCBI Taxonomy" id="174260"/>
    <lineage>
        <taxon>Eukaryota</taxon>
        <taxon>Metazoa</taxon>
        <taxon>Cnidaria</taxon>
        <taxon>Anthozoa</taxon>
        <taxon>Hexacorallia</taxon>
        <taxon>Scleractinia</taxon>
        <taxon>Caryophylliina</taxon>
        <taxon>Caryophylliidae</taxon>
        <taxon>Desmophyllum</taxon>
    </lineage>
</organism>
<evidence type="ECO:0000313" key="2">
    <source>
        <dbReference type="Proteomes" id="UP001163046"/>
    </source>
</evidence>
<gene>
    <name evidence="1" type="ORF">OS493_006885</name>
</gene>
<accession>A0A9W9ZRZ6</accession>
<dbReference type="OrthoDB" id="5989799at2759"/>
<dbReference type="Proteomes" id="UP001163046">
    <property type="component" value="Unassembled WGS sequence"/>
</dbReference>
<name>A0A9W9ZRZ6_9CNID</name>
<dbReference type="EMBL" id="MU825875">
    <property type="protein sequence ID" value="KAJ7386853.1"/>
    <property type="molecule type" value="Genomic_DNA"/>
</dbReference>